<name>A0A319CWS1_9EURO</name>
<organism evidence="1 2">
    <name type="scientific">Aspergillus ellipticus CBS 707.79</name>
    <dbReference type="NCBI Taxonomy" id="1448320"/>
    <lineage>
        <taxon>Eukaryota</taxon>
        <taxon>Fungi</taxon>
        <taxon>Dikarya</taxon>
        <taxon>Ascomycota</taxon>
        <taxon>Pezizomycotina</taxon>
        <taxon>Eurotiomycetes</taxon>
        <taxon>Eurotiomycetidae</taxon>
        <taxon>Eurotiales</taxon>
        <taxon>Aspergillaceae</taxon>
        <taxon>Aspergillus</taxon>
        <taxon>Aspergillus subgen. Circumdati</taxon>
    </lineage>
</organism>
<keyword evidence="2" id="KW-1185">Reference proteome</keyword>
<dbReference type="AlphaFoldDB" id="A0A319CWS1"/>
<reference evidence="1 2" key="1">
    <citation type="submission" date="2018-02" db="EMBL/GenBank/DDBJ databases">
        <title>The genomes of Aspergillus section Nigri reveals drivers in fungal speciation.</title>
        <authorList>
            <consortium name="DOE Joint Genome Institute"/>
            <person name="Vesth T.C."/>
            <person name="Nybo J."/>
            <person name="Theobald S."/>
            <person name="Brandl J."/>
            <person name="Frisvad J.C."/>
            <person name="Nielsen K.F."/>
            <person name="Lyhne E.K."/>
            <person name="Kogle M.E."/>
            <person name="Kuo A."/>
            <person name="Riley R."/>
            <person name="Clum A."/>
            <person name="Nolan M."/>
            <person name="Lipzen A."/>
            <person name="Salamov A."/>
            <person name="Henrissat B."/>
            <person name="Wiebenga A."/>
            <person name="De vries R.P."/>
            <person name="Grigoriev I.V."/>
            <person name="Mortensen U.H."/>
            <person name="Andersen M.R."/>
            <person name="Baker S.E."/>
        </authorList>
    </citation>
    <scope>NUCLEOTIDE SEQUENCE [LARGE SCALE GENOMIC DNA]</scope>
    <source>
        <strain evidence="1 2">CBS 707.79</strain>
    </source>
</reference>
<dbReference type="EMBL" id="KZ826055">
    <property type="protein sequence ID" value="PYH88971.1"/>
    <property type="molecule type" value="Genomic_DNA"/>
</dbReference>
<evidence type="ECO:0000313" key="2">
    <source>
        <dbReference type="Proteomes" id="UP000247810"/>
    </source>
</evidence>
<evidence type="ECO:0000313" key="1">
    <source>
        <dbReference type="EMBL" id="PYH88971.1"/>
    </source>
</evidence>
<proteinExistence type="predicted"/>
<protein>
    <submittedName>
        <fullName evidence="1">Uncharacterized protein</fullName>
    </submittedName>
</protein>
<dbReference type="Proteomes" id="UP000247810">
    <property type="component" value="Unassembled WGS sequence"/>
</dbReference>
<sequence length="161" mass="18760">MEWTYHRSQNWPYTVYTVTRGRCFAHRGLYPYCQDQTGEWGTRQQVWKTSDSVSIISVALLREDLSNLESPCETKWFFHFHTSNPAEGMSHWLLGPWYNSPMGLKFHEYSKDAAWDIFCEGSRSHLALPVHICRHLKIIAVTRKMLLGRPQSTLHASISLC</sequence>
<accession>A0A319CWS1</accession>
<dbReference type="VEuPathDB" id="FungiDB:BO71DRAFT_403442"/>
<gene>
    <name evidence="1" type="ORF">BO71DRAFT_403442</name>
</gene>